<comment type="caution">
    <text evidence="2">The sequence shown here is derived from an EMBL/GenBank/DDBJ whole genome shotgun (WGS) entry which is preliminary data.</text>
</comment>
<feature type="chain" id="PRO_5045756022" description="DUF2059 domain-containing protein" evidence="1">
    <location>
        <begin position="22"/>
        <end position="174"/>
    </location>
</feature>
<dbReference type="Proteomes" id="UP000809621">
    <property type="component" value="Unassembled WGS sequence"/>
</dbReference>
<reference evidence="2 3" key="1">
    <citation type="submission" date="2021-02" db="EMBL/GenBank/DDBJ databases">
        <authorList>
            <person name="Park J.-S."/>
        </authorList>
    </citation>
    <scope>NUCLEOTIDE SEQUENCE [LARGE SCALE GENOMIC DNA]</scope>
    <source>
        <strain evidence="2 3">188UL20-2</strain>
    </source>
</reference>
<keyword evidence="1" id="KW-0732">Signal</keyword>
<dbReference type="RefSeq" id="WP_205157635.1">
    <property type="nucleotide sequence ID" value="NZ_JAFEUM010000002.1"/>
</dbReference>
<organism evidence="2 3">
    <name type="scientific">Vibrio ulleungensis</name>
    <dbReference type="NCBI Taxonomy" id="2807619"/>
    <lineage>
        <taxon>Bacteria</taxon>
        <taxon>Pseudomonadati</taxon>
        <taxon>Pseudomonadota</taxon>
        <taxon>Gammaproteobacteria</taxon>
        <taxon>Vibrionales</taxon>
        <taxon>Vibrionaceae</taxon>
        <taxon>Vibrio</taxon>
    </lineage>
</organism>
<protein>
    <recommendedName>
        <fullName evidence="4">DUF2059 domain-containing protein</fullName>
    </recommendedName>
</protein>
<dbReference type="EMBL" id="JAFEUM010000002">
    <property type="protein sequence ID" value="MBM7036025.1"/>
    <property type="molecule type" value="Genomic_DNA"/>
</dbReference>
<evidence type="ECO:0000256" key="1">
    <source>
        <dbReference type="SAM" id="SignalP"/>
    </source>
</evidence>
<name>A0ABS2HEM7_9VIBR</name>
<gene>
    <name evidence="2" type="ORF">JQC93_06340</name>
</gene>
<evidence type="ECO:0000313" key="3">
    <source>
        <dbReference type="Proteomes" id="UP000809621"/>
    </source>
</evidence>
<evidence type="ECO:0000313" key="2">
    <source>
        <dbReference type="EMBL" id="MBM7036025.1"/>
    </source>
</evidence>
<sequence length="174" mass="19265">MRALKYVVTIISLLVSFSSFAALTATKVENWMAAIPAIEQWSSDNGDILEQFDSKVQGLSDEEAEAMLKKESFYPEFSKMISGYGFDSITELKETSFEIFGAAMSPEMVAQMEEGLAQSAAMLESEYANEAMKENIEAGQAAITSLLEYAKQTTDSDREAIAPYLTEIEQMMNN</sequence>
<feature type="signal peptide" evidence="1">
    <location>
        <begin position="1"/>
        <end position="21"/>
    </location>
</feature>
<keyword evidence="3" id="KW-1185">Reference proteome</keyword>
<evidence type="ECO:0008006" key="4">
    <source>
        <dbReference type="Google" id="ProtNLM"/>
    </source>
</evidence>
<proteinExistence type="predicted"/>
<accession>A0ABS2HEM7</accession>